<keyword evidence="2" id="KW-0472">Membrane</keyword>
<keyword evidence="4" id="KW-1185">Reference proteome</keyword>
<protein>
    <submittedName>
        <fullName evidence="3">Uncharacterized protein</fullName>
    </submittedName>
</protein>
<feature type="transmembrane region" description="Helical" evidence="2">
    <location>
        <begin position="84"/>
        <end position="101"/>
    </location>
</feature>
<sequence length="147" mass="16043">MPPNDVFDETLEKPLTVDDIDAAVSKLPIEVDPPAKIGFEQLLKDRQALSDDNTLLQNELMELKSRLATKQELDALIKPYAGKAYWFMCVYCGTVALILVLSGFKNVYGNSFILADSVLEFLVGSTATTVIGLVGMVLTGIFVGARK</sequence>
<evidence type="ECO:0000313" key="3">
    <source>
        <dbReference type="EMBL" id="SFJ86779.1"/>
    </source>
</evidence>
<comment type="caution">
    <text evidence="3">The sequence shown here is derived from an EMBL/GenBank/DDBJ whole genome shotgun (WGS) entry which is preliminary data.</text>
</comment>
<keyword evidence="2" id="KW-0812">Transmembrane</keyword>
<feature type="coiled-coil region" evidence="1">
    <location>
        <begin position="39"/>
        <end position="73"/>
    </location>
</feature>
<organism evidence="3 4">
    <name type="scientific">Pseudovibrio ascidiaceicola</name>
    <dbReference type="NCBI Taxonomy" id="285279"/>
    <lineage>
        <taxon>Bacteria</taxon>
        <taxon>Pseudomonadati</taxon>
        <taxon>Pseudomonadota</taxon>
        <taxon>Alphaproteobacteria</taxon>
        <taxon>Hyphomicrobiales</taxon>
        <taxon>Stappiaceae</taxon>
        <taxon>Pseudovibrio</taxon>
    </lineage>
</organism>
<accession>A0A1I3UVP7</accession>
<dbReference type="EMBL" id="FOSK01000001">
    <property type="protein sequence ID" value="SFJ86779.1"/>
    <property type="molecule type" value="Genomic_DNA"/>
</dbReference>
<keyword evidence="1" id="KW-0175">Coiled coil</keyword>
<feature type="transmembrane region" description="Helical" evidence="2">
    <location>
        <begin position="121"/>
        <end position="145"/>
    </location>
</feature>
<name>A0A1I3UVP7_9HYPH</name>
<proteinExistence type="predicted"/>
<reference evidence="3 4" key="1">
    <citation type="submission" date="2016-10" db="EMBL/GenBank/DDBJ databases">
        <authorList>
            <person name="Varghese N."/>
            <person name="Submissions S."/>
        </authorList>
    </citation>
    <scope>NUCLEOTIDE SEQUENCE [LARGE SCALE GENOMIC DNA]</scope>
    <source>
        <strain evidence="3 4">DSM 16392</strain>
    </source>
</reference>
<evidence type="ECO:0000256" key="1">
    <source>
        <dbReference type="SAM" id="Coils"/>
    </source>
</evidence>
<evidence type="ECO:0000313" key="4">
    <source>
        <dbReference type="Proteomes" id="UP000199598"/>
    </source>
</evidence>
<evidence type="ECO:0000256" key="2">
    <source>
        <dbReference type="SAM" id="Phobius"/>
    </source>
</evidence>
<gene>
    <name evidence="3" type="ORF">SAMN04488518_10145</name>
</gene>
<dbReference type="RefSeq" id="WP_093515884.1">
    <property type="nucleotide sequence ID" value="NZ_FOSK01000001.1"/>
</dbReference>
<dbReference type="Proteomes" id="UP000199598">
    <property type="component" value="Unassembled WGS sequence"/>
</dbReference>
<keyword evidence="2" id="KW-1133">Transmembrane helix</keyword>